<dbReference type="PANTHER" id="PTHR31144">
    <property type="entry name" value="UPF0602 PROTEIN C4ORF47"/>
    <property type="match status" value="1"/>
</dbReference>
<evidence type="ECO:0000313" key="6">
    <source>
        <dbReference type="Ensembl" id="ENSSFOP00015077423.1"/>
    </source>
</evidence>
<dbReference type="Proteomes" id="UP000694397">
    <property type="component" value="Chromosome 3"/>
</dbReference>
<organism evidence="6 7">
    <name type="scientific">Scleropages formosus</name>
    <name type="common">Asian bonytongue</name>
    <name type="synonym">Osteoglossum formosum</name>
    <dbReference type="NCBI Taxonomy" id="113540"/>
    <lineage>
        <taxon>Eukaryota</taxon>
        <taxon>Metazoa</taxon>
        <taxon>Chordata</taxon>
        <taxon>Craniata</taxon>
        <taxon>Vertebrata</taxon>
        <taxon>Euteleostomi</taxon>
        <taxon>Actinopterygii</taxon>
        <taxon>Neopterygii</taxon>
        <taxon>Teleostei</taxon>
        <taxon>Osteoglossocephala</taxon>
        <taxon>Osteoglossomorpha</taxon>
        <taxon>Osteoglossiformes</taxon>
        <taxon>Osteoglossidae</taxon>
        <taxon>Scleropages</taxon>
    </lineage>
</organism>
<dbReference type="GO" id="GO:0005813">
    <property type="term" value="C:centrosome"/>
    <property type="evidence" value="ECO:0007669"/>
    <property type="project" value="UniProtKB-SubCell"/>
</dbReference>
<keyword evidence="7" id="KW-1185">Reference proteome</keyword>
<gene>
    <name evidence="6" type="primary">CFAP96</name>
    <name evidence="6" type="synonym">cfap96</name>
</gene>
<evidence type="ECO:0000256" key="5">
    <source>
        <dbReference type="ARBA" id="ARBA00035693"/>
    </source>
</evidence>
<sequence>MPQEGKSDMERIGLFKEMGYISTGDKYVPFVYRPFNESAYKNKQILSSVPKKKCGLQVGYFESQYRRIFEGEAFADPGKLRRQYKMQQAKRNVGKAFLPSSGEQRPSGAGSYYGTLSGPVKAMSALQIARKPYKAPGKNFVTNPPKKGSGYGYPNVTLSKLESYSADPYDRTREILKMRAHRSLMKGPAFHFNLHPMEYFDNNPYKADRPLPPMKNPEKIKASLVPFRPSSPGKRIGGMKAGTFEAYPSHSADAYGLKTSRAASVKKDGKVFHPSSGPKSMPVKSILDMNSKSGVPSSILEWTQQF</sequence>
<dbReference type="Pfam" id="PF15239">
    <property type="entry name" value="CFAP96-like"/>
    <property type="match status" value="1"/>
</dbReference>
<dbReference type="GO" id="GO:0005881">
    <property type="term" value="C:cytoplasmic microtubule"/>
    <property type="evidence" value="ECO:0007669"/>
    <property type="project" value="TreeGrafter"/>
</dbReference>
<evidence type="ECO:0000256" key="1">
    <source>
        <dbReference type="ARBA" id="ARBA00004300"/>
    </source>
</evidence>
<reference evidence="6 7" key="1">
    <citation type="submission" date="2019-04" db="EMBL/GenBank/DDBJ databases">
        <authorList>
            <consortium name="Wellcome Sanger Institute Data Sharing"/>
        </authorList>
    </citation>
    <scope>NUCLEOTIDE SEQUENCE [LARGE SCALE GENOMIC DNA]</scope>
</reference>
<evidence type="ECO:0000313" key="7">
    <source>
        <dbReference type="Proteomes" id="UP000694397"/>
    </source>
</evidence>
<accession>A0A8C9WR18</accession>
<keyword evidence="2" id="KW-0963">Cytoplasm</keyword>
<proteinExistence type="inferred from homology"/>
<reference evidence="6" key="2">
    <citation type="submission" date="2025-08" db="UniProtKB">
        <authorList>
            <consortium name="Ensembl"/>
        </authorList>
    </citation>
    <scope>IDENTIFICATION</scope>
</reference>
<dbReference type="AlphaFoldDB" id="A0A8C9WR18"/>
<dbReference type="OrthoDB" id="283553at2759"/>
<dbReference type="PANTHER" id="PTHR31144:SF1">
    <property type="entry name" value="UPF0602 PROTEIN C4ORF47"/>
    <property type="match status" value="1"/>
</dbReference>
<dbReference type="Ensembl" id="ENSSFOT00015076704.1">
    <property type="protein sequence ID" value="ENSSFOP00015077423.1"/>
    <property type="gene ID" value="ENSSFOG00015016159.2"/>
</dbReference>
<comment type="similarity">
    <text evidence="4">Belongs to the CFAP96 family.</text>
</comment>
<evidence type="ECO:0000256" key="3">
    <source>
        <dbReference type="ARBA" id="ARBA00023212"/>
    </source>
</evidence>
<name>A0A8C9WR18_SCLFO</name>
<evidence type="ECO:0000256" key="4">
    <source>
        <dbReference type="ARBA" id="ARBA00035656"/>
    </source>
</evidence>
<keyword evidence="3" id="KW-0206">Cytoskeleton</keyword>
<evidence type="ECO:0000256" key="2">
    <source>
        <dbReference type="ARBA" id="ARBA00022490"/>
    </source>
</evidence>
<comment type="subcellular location">
    <subcellularLocation>
        <location evidence="1">Cytoplasm</location>
        <location evidence="1">Cytoskeleton</location>
        <location evidence="1">Microtubule organizing center</location>
        <location evidence="1">Centrosome</location>
    </subcellularLocation>
</comment>
<reference evidence="6" key="3">
    <citation type="submission" date="2025-09" db="UniProtKB">
        <authorList>
            <consortium name="Ensembl"/>
        </authorList>
    </citation>
    <scope>IDENTIFICATION</scope>
</reference>
<protein>
    <recommendedName>
        <fullName evidence="5">Cilia-and flagella-associated protein 96</fullName>
    </recommendedName>
</protein>
<dbReference type="InterPro" id="IPR029358">
    <property type="entry name" value="CFAP96"/>
</dbReference>
<dbReference type="GeneTree" id="ENSGT00390000010980"/>